<protein>
    <recommendedName>
        <fullName evidence="2">glutathione-specific gamma-glutamylcyclotransferase</fullName>
        <ecNumber evidence="2">4.3.2.7</ecNumber>
    </recommendedName>
</protein>
<dbReference type="Gene3D" id="3.10.490.10">
    <property type="entry name" value="Gamma-glutamyl cyclotransferase-like"/>
    <property type="match status" value="1"/>
</dbReference>
<dbReference type="InterPro" id="IPR036568">
    <property type="entry name" value="GGCT-like_sf"/>
</dbReference>
<evidence type="ECO:0000256" key="2">
    <source>
        <dbReference type="ARBA" id="ARBA00012344"/>
    </source>
</evidence>
<dbReference type="AlphaFoldDB" id="T1JQ54"/>
<dbReference type="HOGENOM" id="CLU_070703_2_1_1"/>
<dbReference type="GO" id="GO:0005737">
    <property type="term" value="C:cytoplasm"/>
    <property type="evidence" value="ECO:0007669"/>
    <property type="project" value="TreeGrafter"/>
</dbReference>
<evidence type="ECO:0000313" key="6">
    <source>
        <dbReference type="Proteomes" id="UP000015104"/>
    </source>
</evidence>
<sequence length="272" mass="31373">MTSSRTGDSNERSKNLWVFGYGSLIWNPGFSYVRSSVGSIKGFKRRFWQGNDIHRGTPDKLGRVVTLIAEKEAITWGRAYLIKDECACRSYLDQRECQEGGYEAKMVEFVPRDNDELILSSSSQSLSASFQVLVYIALPTNRFFLGPAPEMTIACDIAFASGECGPNVEYLAKLVAFMRYHWPEVWDDHLYELERSVKKILDKRFPCKLKYFDNAMNDEAKCLLQTLERLKLLEFDFNWRTEKEIKSLESRLNFIELPRDLVASSKGVRINI</sequence>
<evidence type="ECO:0000256" key="4">
    <source>
        <dbReference type="ARBA" id="ARBA00048073"/>
    </source>
</evidence>
<proteinExistence type="inferred from homology"/>
<gene>
    <name evidence="5" type="primary">107365939</name>
</gene>
<name>T1JQ54_TETUR</name>
<dbReference type="EnsemblMetazoa" id="tetur01g01970.1">
    <property type="protein sequence ID" value="tetur01g01970.1"/>
    <property type="gene ID" value="tetur01g01970"/>
</dbReference>
<dbReference type="InterPro" id="IPR013024">
    <property type="entry name" value="GGCT-like"/>
</dbReference>
<accession>T1JQ54</accession>
<dbReference type="STRING" id="32264.T1JQ54"/>
<dbReference type="EC" id="4.3.2.7" evidence="2"/>
<reference evidence="6" key="1">
    <citation type="submission" date="2011-08" db="EMBL/GenBank/DDBJ databases">
        <authorList>
            <person name="Rombauts S."/>
        </authorList>
    </citation>
    <scope>NUCLEOTIDE SEQUENCE</scope>
    <source>
        <strain evidence="6">London</strain>
    </source>
</reference>
<reference evidence="5" key="2">
    <citation type="submission" date="2015-06" db="UniProtKB">
        <authorList>
            <consortium name="EnsemblMetazoa"/>
        </authorList>
    </citation>
    <scope>IDENTIFICATION</scope>
</reference>
<evidence type="ECO:0000256" key="3">
    <source>
        <dbReference type="ARBA" id="ARBA00023239"/>
    </source>
</evidence>
<dbReference type="OrthoDB" id="1933483at2759"/>
<dbReference type="SUPFAM" id="SSF110857">
    <property type="entry name" value="Gamma-glutamyl cyclotransferase-like"/>
    <property type="match status" value="1"/>
</dbReference>
<comment type="catalytic activity">
    <reaction evidence="4">
        <text>glutathione = L-cysteinylglycine + 5-oxo-L-proline</text>
        <dbReference type="Rhea" id="RHEA:47724"/>
        <dbReference type="ChEBI" id="CHEBI:57925"/>
        <dbReference type="ChEBI" id="CHEBI:58402"/>
        <dbReference type="ChEBI" id="CHEBI:61694"/>
        <dbReference type="EC" id="4.3.2.7"/>
    </reaction>
</comment>
<organism evidence="5 6">
    <name type="scientific">Tetranychus urticae</name>
    <name type="common">Two-spotted spider mite</name>
    <dbReference type="NCBI Taxonomy" id="32264"/>
    <lineage>
        <taxon>Eukaryota</taxon>
        <taxon>Metazoa</taxon>
        <taxon>Ecdysozoa</taxon>
        <taxon>Arthropoda</taxon>
        <taxon>Chelicerata</taxon>
        <taxon>Arachnida</taxon>
        <taxon>Acari</taxon>
        <taxon>Acariformes</taxon>
        <taxon>Trombidiformes</taxon>
        <taxon>Prostigmata</taxon>
        <taxon>Eleutherengona</taxon>
        <taxon>Raphignathae</taxon>
        <taxon>Tetranychoidea</taxon>
        <taxon>Tetranychidae</taxon>
        <taxon>Tetranychus</taxon>
    </lineage>
</organism>
<dbReference type="EMBL" id="CAEY01000437">
    <property type="status" value="NOT_ANNOTATED_CDS"/>
    <property type="molecule type" value="Genomic_DNA"/>
</dbReference>
<keyword evidence="6" id="KW-1185">Reference proteome</keyword>
<evidence type="ECO:0000313" key="5">
    <source>
        <dbReference type="EnsemblMetazoa" id="tetur01g01970.1"/>
    </source>
</evidence>
<keyword evidence="3" id="KW-0456">Lyase</keyword>
<dbReference type="OMA" id="EVPAHFK"/>
<dbReference type="PANTHER" id="PTHR12192:SF26">
    <property type="entry name" value="GLUTATHIONE-SPECIFIC GAMMA-GLUTAMYLCYCLOTRANSFERASE 1"/>
    <property type="match status" value="1"/>
</dbReference>
<dbReference type="PANTHER" id="PTHR12192">
    <property type="entry name" value="CATION TRANSPORT PROTEIN CHAC-RELATED"/>
    <property type="match status" value="1"/>
</dbReference>
<comment type="similarity">
    <text evidence="1">Belongs to the gamma-glutamylcyclotransferase family. ChaC subfamily.</text>
</comment>
<dbReference type="eggNOG" id="KOG3182">
    <property type="taxonomic scope" value="Eukaryota"/>
</dbReference>
<dbReference type="GO" id="GO:0061928">
    <property type="term" value="F:glutathione specific gamma-glutamylcyclotransferase activity"/>
    <property type="evidence" value="ECO:0007669"/>
    <property type="project" value="UniProtKB-EC"/>
</dbReference>
<evidence type="ECO:0000256" key="1">
    <source>
        <dbReference type="ARBA" id="ARBA00009662"/>
    </source>
</evidence>
<dbReference type="GO" id="GO:0006751">
    <property type="term" value="P:glutathione catabolic process"/>
    <property type="evidence" value="ECO:0007669"/>
    <property type="project" value="InterPro"/>
</dbReference>
<dbReference type="InterPro" id="IPR006840">
    <property type="entry name" value="ChaC"/>
</dbReference>
<dbReference type="Proteomes" id="UP000015104">
    <property type="component" value="Unassembled WGS sequence"/>
</dbReference>
<dbReference type="Pfam" id="PF04752">
    <property type="entry name" value="ChaC"/>
    <property type="match status" value="1"/>
</dbReference>
<dbReference type="CDD" id="cd06661">
    <property type="entry name" value="GGCT_like"/>
    <property type="match status" value="1"/>
</dbReference>
<dbReference type="KEGG" id="tut:107365939"/>